<feature type="compositionally biased region" description="Basic and acidic residues" evidence="6">
    <location>
        <begin position="476"/>
        <end position="488"/>
    </location>
</feature>
<feature type="region of interest" description="Disordered" evidence="6">
    <location>
        <begin position="197"/>
        <end position="255"/>
    </location>
</feature>
<dbReference type="GO" id="GO:0005669">
    <property type="term" value="C:transcription factor TFIID complex"/>
    <property type="evidence" value="ECO:0007669"/>
    <property type="project" value="InterPro"/>
</dbReference>
<dbReference type="EMBL" id="PJQD01000042">
    <property type="protein sequence ID" value="POY73035.1"/>
    <property type="molecule type" value="Genomic_DNA"/>
</dbReference>
<keyword evidence="9" id="KW-1185">Reference proteome</keyword>
<reference evidence="8 9" key="1">
    <citation type="journal article" date="2018" name="Front. Microbiol.">
        <title>Prospects for Fungal Bioremediation of Acidic Radioactive Waste Sites: Characterization and Genome Sequence of Rhodotorula taiwanensis MD1149.</title>
        <authorList>
            <person name="Tkavc R."/>
            <person name="Matrosova V.Y."/>
            <person name="Grichenko O.E."/>
            <person name="Gostincar C."/>
            <person name="Volpe R.P."/>
            <person name="Klimenkova P."/>
            <person name="Gaidamakova E.K."/>
            <person name="Zhou C.E."/>
            <person name="Stewart B.J."/>
            <person name="Lyman M.G."/>
            <person name="Malfatti S.A."/>
            <person name="Rubinfeld B."/>
            <person name="Courtot M."/>
            <person name="Singh J."/>
            <person name="Dalgard C.L."/>
            <person name="Hamilton T."/>
            <person name="Frey K.G."/>
            <person name="Gunde-Cimerman N."/>
            <person name="Dugan L."/>
            <person name="Daly M.J."/>
        </authorList>
    </citation>
    <scope>NUCLEOTIDE SEQUENCE [LARGE SCALE GENOMIC DNA]</scope>
    <source>
        <strain evidence="8 9">MD1149</strain>
    </source>
</reference>
<accession>A0A2S5B8F1</accession>
<keyword evidence="4" id="KW-0539">Nucleus</keyword>
<dbReference type="PANTHER" id="PTHR46338">
    <property type="entry name" value="TRANSCRIPTION INITIATION FACTOR TFIID SUBUNIT 8"/>
    <property type="match status" value="1"/>
</dbReference>
<dbReference type="OrthoDB" id="2536308at2759"/>
<comment type="subcellular location">
    <subcellularLocation>
        <location evidence="1">Nucleus</location>
    </subcellularLocation>
</comment>
<keyword evidence="5" id="KW-0175">Coiled coil</keyword>
<feature type="compositionally biased region" description="Polar residues" evidence="6">
    <location>
        <begin position="744"/>
        <end position="753"/>
    </location>
</feature>
<feature type="region of interest" description="Disordered" evidence="6">
    <location>
        <begin position="460"/>
        <end position="524"/>
    </location>
</feature>
<gene>
    <name evidence="8" type="ORF">BMF94_3873</name>
</gene>
<organism evidence="8 9">
    <name type="scientific">Rhodotorula taiwanensis</name>
    <dbReference type="NCBI Taxonomy" id="741276"/>
    <lineage>
        <taxon>Eukaryota</taxon>
        <taxon>Fungi</taxon>
        <taxon>Dikarya</taxon>
        <taxon>Basidiomycota</taxon>
        <taxon>Pucciniomycotina</taxon>
        <taxon>Microbotryomycetes</taxon>
        <taxon>Sporidiobolales</taxon>
        <taxon>Sporidiobolaceae</taxon>
        <taxon>Rhodotorula</taxon>
    </lineage>
</organism>
<feature type="compositionally biased region" description="Low complexity" evidence="6">
    <location>
        <begin position="197"/>
        <end position="218"/>
    </location>
</feature>
<sequence>MSSAARTRGGPNATGASGADGTGAGAAAAAVPPPAPPLTSSSLPDHLIHLSTLVLVSRAATSGSTSSANGPVGFTHVREQPLDALAHLLTSYLTLAAQSAAHAANLAGRAHVAPWDVATALGDIGYRGRHGLDELMHEATRGHDGVEEEAEQLRQLARGLQERLATPPIQPPICQMSYDPLAPSELELLSYFESLPAEGAPTPPAESASSPRASSAHASDSDADDAIEARTPPPQQAERPQVATSVKAEPGSGSLGLNGLGEINMGELGLESDAAFLDSLGFGGVGSAPSSSGANGIGDVTASVFHPLDMAGRPIGDLSLLGPANLDSLSSLPGFGGPFPGQLGGSGYVVTGQGEEEDARPFPAWNDESEIPAYVPPFFPPFPGMERESPEALARRRRRARERERDALAAATAQDRASGPNTIGRAAAALMLGGAASGDPWADAIPYSASSLATMANEFGHSLPTPSSPRSAATKKALEAASADKENGGDAGADVTERRRRREAGKRKRRRSLSPPPSATTSLSSFANIQPLIPHDPAFLPPNQLRRNAAGYIAFALQHPELNVSSDSLFGSLPYAAPLRQATLPPGFLPDFAPPLIHPFNTNLPFTVSNPVPYHPAAPTSILPAAPPNPRFPTPLSSIARELSFPLQFDTRPGLRDQLHPNIALFARLRRIGPPGPLGPKGEALNYEYIGNTALLALSAVDWPERRHNAKLPRRLGDDPEGGATGEGGAGGAGTGIKLKLGGNSSSANAQGRQTREGSLFGAASQGISTPWNTFGASPTPFSSSIGAGGTANLNGDFDLAAFSASLASAPTSIDAFAPLPGSSAGDFPQAEPQADFDYPDFLLSAGGLSTGGPGEGGTALDWATVSAPPASSDKVSATPISEQNSPQPPPASTAHMEIDPSLS</sequence>
<feature type="coiled-coil region" evidence="5">
    <location>
        <begin position="136"/>
        <end position="163"/>
    </location>
</feature>
<feature type="region of interest" description="Disordered" evidence="6">
    <location>
        <begin position="1"/>
        <end position="43"/>
    </location>
</feature>
<protein>
    <recommendedName>
        <fullName evidence="7">Bromodomain associated domain-containing protein</fullName>
    </recommendedName>
</protein>
<keyword evidence="3" id="KW-0804">Transcription</keyword>
<dbReference type="Proteomes" id="UP000237144">
    <property type="component" value="Unassembled WGS sequence"/>
</dbReference>
<feature type="compositionally biased region" description="Basic residues" evidence="6">
    <location>
        <begin position="498"/>
        <end position="512"/>
    </location>
</feature>
<evidence type="ECO:0000256" key="2">
    <source>
        <dbReference type="ARBA" id="ARBA00023015"/>
    </source>
</evidence>
<dbReference type="InterPro" id="IPR006565">
    <property type="entry name" value="BTP"/>
</dbReference>
<proteinExistence type="predicted"/>
<feature type="compositionally biased region" description="Polar residues" evidence="6">
    <location>
        <begin position="874"/>
        <end position="886"/>
    </location>
</feature>
<feature type="region of interest" description="Disordered" evidence="6">
    <location>
        <begin position="381"/>
        <end position="420"/>
    </location>
</feature>
<dbReference type="AlphaFoldDB" id="A0A2S5B8F1"/>
<dbReference type="CDD" id="cd00076">
    <property type="entry name" value="HFD_SF"/>
    <property type="match status" value="1"/>
</dbReference>
<feature type="region of interest" description="Disordered" evidence="6">
    <location>
        <begin position="711"/>
        <end position="758"/>
    </location>
</feature>
<dbReference type="InterPro" id="IPR009072">
    <property type="entry name" value="Histone-fold"/>
</dbReference>
<dbReference type="GO" id="GO:0046982">
    <property type="term" value="F:protein heterodimerization activity"/>
    <property type="evidence" value="ECO:0007669"/>
    <property type="project" value="InterPro"/>
</dbReference>
<dbReference type="PANTHER" id="PTHR46338:SF1">
    <property type="entry name" value="TRANSCRIPTION INITIATION FACTOR TFIID SUBUNIT 8"/>
    <property type="match status" value="1"/>
</dbReference>
<dbReference type="STRING" id="741276.A0A2S5B8F1"/>
<name>A0A2S5B8F1_9BASI</name>
<comment type="caution">
    <text evidence="8">The sequence shown here is derived from an EMBL/GenBank/DDBJ whole genome shotgun (WGS) entry which is preliminary data.</text>
</comment>
<evidence type="ECO:0000256" key="3">
    <source>
        <dbReference type="ARBA" id="ARBA00023163"/>
    </source>
</evidence>
<feature type="compositionally biased region" description="Gly residues" evidence="6">
    <location>
        <begin position="849"/>
        <end position="858"/>
    </location>
</feature>
<keyword evidence="2" id="KW-0805">Transcription regulation</keyword>
<evidence type="ECO:0000256" key="4">
    <source>
        <dbReference type="ARBA" id="ARBA00023242"/>
    </source>
</evidence>
<feature type="region of interest" description="Disordered" evidence="6">
    <location>
        <begin position="847"/>
        <end position="904"/>
    </location>
</feature>
<feature type="domain" description="Bromodomain associated" evidence="7">
    <location>
        <begin position="71"/>
        <end position="125"/>
    </location>
</feature>
<feature type="compositionally biased region" description="Low complexity" evidence="6">
    <location>
        <begin position="408"/>
        <end position="417"/>
    </location>
</feature>
<evidence type="ECO:0000313" key="9">
    <source>
        <dbReference type="Proteomes" id="UP000237144"/>
    </source>
</evidence>
<evidence type="ECO:0000256" key="5">
    <source>
        <dbReference type="SAM" id="Coils"/>
    </source>
</evidence>
<feature type="compositionally biased region" description="Basic and acidic residues" evidence="6">
    <location>
        <begin position="385"/>
        <end position="394"/>
    </location>
</feature>
<dbReference type="Gene3D" id="1.10.20.10">
    <property type="entry name" value="Histone, subunit A"/>
    <property type="match status" value="1"/>
</dbReference>
<feature type="compositionally biased region" description="Gly residues" evidence="6">
    <location>
        <begin position="723"/>
        <end position="735"/>
    </location>
</feature>
<evidence type="ECO:0000313" key="8">
    <source>
        <dbReference type="EMBL" id="POY73035.1"/>
    </source>
</evidence>
<evidence type="ECO:0000259" key="7">
    <source>
        <dbReference type="Pfam" id="PF07524"/>
    </source>
</evidence>
<evidence type="ECO:0000256" key="1">
    <source>
        <dbReference type="ARBA" id="ARBA00004123"/>
    </source>
</evidence>
<dbReference type="InterPro" id="IPR037818">
    <property type="entry name" value="TAF8"/>
</dbReference>
<dbReference type="Pfam" id="PF07524">
    <property type="entry name" value="Bromo_TP"/>
    <property type="match status" value="1"/>
</dbReference>
<evidence type="ECO:0000256" key="6">
    <source>
        <dbReference type="SAM" id="MobiDB-lite"/>
    </source>
</evidence>